<dbReference type="PANTHER" id="PTHR31027:SF2">
    <property type="entry name" value="LEBERCILIN DOMAIN-CONTAINING PROTEIN"/>
    <property type="match status" value="1"/>
</dbReference>
<reference evidence="3" key="1">
    <citation type="submission" date="2021-10" db="EMBL/GenBank/DDBJ databases">
        <title>De novo Genome Assembly of Clathrus columnatus (Basidiomycota, Fungi) Using Illumina and Nanopore Sequence Data.</title>
        <authorList>
            <person name="Ogiso-Tanaka E."/>
            <person name="Itagaki H."/>
            <person name="Hosoya T."/>
            <person name="Hosaka K."/>
        </authorList>
    </citation>
    <scope>NUCLEOTIDE SEQUENCE</scope>
    <source>
        <strain evidence="3">MO-923</strain>
    </source>
</reference>
<dbReference type="GO" id="GO:0042175">
    <property type="term" value="C:nuclear outer membrane-endoplasmic reticulum membrane network"/>
    <property type="evidence" value="ECO:0007669"/>
    <property type="project" value="TreeGrafter"/>
</dbReference>
<dbReference type="AlphaFoldDB" id="A0AAV5A1E4"/>
<dbReference type="GO" id="GO:0005783">
    <property type="term" value="C:endoplasmic reticulum"/>
    <property type="evidence" value="ECO:0007669"/>
    <property type="project" value="TreeGrafter"/>
</dbReference>
<organism evidence="3 4">
    <name type="scientific">Clathrus columnatus</name>
    <dbReference type="NCBI Taxonomy" id="1419009"/>
    <lineage>
        <taxon>Eukaryota</taxon>
        <taxon>Fungi</taxon>
        <taxon>Dikarya</taxon>
        <taxon>Basidiomycota</taxon>
        <taxon>Agaricomycotina</taxon>
        <taxon>Agaricomycetes</taxon>
        <taxon>Phallomycetidae</taxon>
        <taxon>Phallales</taxon>
        <taxon>Clathraceae</taxon>
        <taxon>Clathrus</taxon>
    </lineage>
</organism>
<evidence type="ECO:0000313" key="3">
    <source>
        <dbReference type="EMBL" id="GJJ07417.1"/>
    </source>
</evidence>
<keyword evidence="4" id="KW-1185">Reference proteome</keyword>
<dbReference type="InterPro" id="IPR039604">
    <property type="entry name" value="Bfr1"/>
</dbReference>
<evidence type="ECO:0000256" key="2">
    <source>
        <dbReference type="SAM" id="MobiDB-lite"/>
    </source>
</evidence>
<feature type="coiled-coil region" evidence="1">
    <location>
        <begin position="98"/>
        <end position="125"/>
    </location>
</feature>
<protein>
    <submittedName>
        <fullName evidence="3">Uncharacterized protein</fullName>
    </submittedName>
</protein>
<proteinExistence type="predicted"/>
<sequence length="468" mass="51738">MSSTSPVSPERSQPVLLYTAEPEDISPSEYLLAYILHNSDAKLAMIHDDDISVVVKALLEVTPEITVDSDGVGSIAVSGESSKAPLSLRINHSVGVDPEQLKTDVDALQNQLAEVRRKISLFQKTGAAADREAFLCAEIEALRRAIEKNQLMDESMSKQPKDVRGKIVQKTSVGIPEGELRKNLDRIPKTLLERLQALNDELAITRKERIAAQANREQLFQERDDLQKRLKEVQENRRAAMEQAKTKEEEENEKKRTEEAFKAECIRKEKQAKEQQQRLEARARLLERAGAPAFLSERRDCNALLTYFSPMVTGTTGDSELTTTLGGPSTLATMPAGTRRDSRAGASGDQLDKNNLNHPGPGWVPLQAKKKADEEFFIAKTNKKNSKSGNGQRSNSNTGAKKVNIPLTIMALLSNCGITPPMTFSDVPSVINEIKRKLQWLDDHETDATASNLATMEASLPPLHLLAQ</sequence>
<keyword evidence="1" id="KW-0175">Coiled coil</keyword>
<dbReference type="GO" id="GO:0003729">
    <property type="term" value="F:mRNA binding"/>
    <property type="evidence" value="ECO:0007669"/>
    <property type="project" value="TreeGrafter"/>
</dbReference>
<gene>
    <name evidence="3" type="ORF">Clacol_001619</name>
</gene>
<dbReference type="PANTHER" id="PTHR31027">
    <property type="entry name" value="NUCLEAR SEGREGATION PROTEIN BFR1"/>
    <property type="match status" value="1"/>
</dbReference>
<feature type="region of interest" description="Disordered" evidence="2">
    <location>
        <begin position="319"/>
        <end position="361"/>
    </location>
</feature>
<feature type="region of interest" description="Disordered" evidence="2">
    <location>
        <begin position="235"/>
        <end position="255"/>
    </location>
</feature>
<comment type="caution">
    <text evidence="3">The sequence shown here is derived from an EMBL/GenBank/DDBJ whole genome shotgun (WGS) entry which is preliminary data.</text>
</comment>
<dbReference type="GO" id="GO:1990904">
    <property type="term" value="C:ribonucleoprotein complex"/>
    <property type="evidence" value="ECO:0007669"/>
    <property type="project" value="TreeGrafter"/>
</dbReference>
<accession>A0AAV5A1E4</accession>
<dbReference type="Proteomes" id="UP001050691">
    <property type="component" value="Unassembled WGS sequence"/>
</dbReference>
<dbReference type="EMBL" id="BPWL01000002">
    <property type="protein sequence ID" value="GJJ07417.1"/>
    <property type="molecule type" value="Genomic_DNA"/>
</dbReference>
<evidence type="ECO:0000313" key="4">
    <source>
        <dbReference type="Proteomes" id="UP001050691"/>
    </source>
</evidence>
<dbReference type="GO" id="GO:0008298">
    <property type="term" value="P:intracellular mRNA localization"/>
    <property type="evidence" value="ECO:0007669"/>
    <property type="project" value="TreeGrafter"/>
</dbReference>
<name>A0AAV5A1E4_9AGAM</name>
<evidence type="ECO:0000256" key="1">
    <source>
        <dbReference type="SAM" id="Coils"/>
    </source>
</evidence>